<dbReference type="Pfam" id="PF00817">
    <property type="entry name" value="IMS"/>
    <property type="match status" value="1"/>
</dbReference>
<keyword evidence="9 15" id="KW-0227">DNA damage</keyword>
<reference evidence="18" key="1">
    <citation type="journal article" date="2017" name="Proc. Natl. Acad. Sci. U.S.A.">
        <title>Simulation of Deepwater Horizon oil plume reveals substrate specialization within a complex community of hydrocarbon-degraders.</title>
        <authorList>
            <person name="Hu P."/>
            <person name="Dubinsky E.A."/>
            <person name="Probst A.J."/>
            <person name="Wang J."/>
            <person name="Sieber C.M.K."/>
            <person name="Tom L.M."/>
            <person name="Gardinali P."/>
            <person name="Banfield J.F."/>
            <person name="Atlas R.M."/>
            <person name="Andersen G.L."/>
        </authorList>
    </citation>
    <scope>NUCLEOTIDE SEQUENCE [LARGE SCALE GENOMIC DNA]</scope>
</reference>
<dbReference type="Pfam" id="PF11799">
    <property type="entry name" value="IMS_C"/>
    <property type="match status" value="1"/>
</dbReference>
<evidence type="ECO:0000313" key="17">
    <source>
        <dbReference type="EMBL" id="OUR94070.1"/>
    </source>
</evidence>
<dbReference type="SUPFAM" id="SSF56672">
    <property type="entry name" value="DNA/RNA polymerases"/>
    <property type="match status" value="1"/>
</dbReference>
<dbReference type="GO" id="GO:0006281">
    <property type="term" value="P:DNA repair"/>
    <property type="evidence" value="ECO:0007669"/>
    <property type="project" value="UniProtKB-UniRule"/>
</dbReference>
<dbReference type="GO" id="GO:0042276">
    <property type="term" value="P:error-prone translesion synthesis"/>
    <property type="evidence" value="ECO:0007669"/>
    <property type="project" value="TreeGrafter"/>
</dbReference>
<dbReference type="EMBL" id="MAAO01000012">
    <property type="protein sequence ID" value="OUR94070.1"/>
    <property type="molecule type" value="Genomic_DNA"/>
</dbReference>
<evidence type="ECO:0000256" key="8">
    <source>
        <dbReference type="ARBA" id="ARBA00022723"/>
    </source>
</evidence>
<feature type="domain" description="UmuC" evidence="16">
    <location>
        <begin position="6"/>
        <end position="187"/>
    </location>
</feature>
<dbReference type="InterPro" id="IPR001126">
    <property type="entry name" value="UmuC"/>
</dbReference>
<protein>
    <recommendedName>
        <fullName evidence="15">DNA polymerase IV</fullName>
        <shortName evidence="15">Pol IV</shortName>
        <ecNumber evidence="15">2.7.7.7</ecNumber>
    </recommendedName>
</protein>
<name>A0A1Y5F325_9BACT</name>
<keyword evidence="4 15" id="KW-0963">Cytoplasm</keyword>
<comment type="similarity">
    <text evidence="2 15">Belongs to the DNA polymerase type-Y family.</text>
</comment>
<evidence type="ECO:0000256" key="7">
    <source>
        <dbReference type="ARBA" id="ARBA00022705"/>
    </source>
</evidence>
<comment type="function">
    <text evidence="15">Poorly processive, error-prone DNA polymerase involved in untargeted mutagenesis. Copies undamaged DNA at stalled replication forks, which arise in vivo from mismatched or misaligned primer ends. These misaligned primers can be extended by PolIV. Exhibits no 3'-5' exonuclease (proofreading) activity. May be involved in translesional synthesis, in conjunction with the beta clamp from PolIII.</text>
</comment>
<dbReference type="Proteomes" id="UP000196531">
    <property type="component" value="Unassembled WGS sequence"/>
</dbReference>
<dbReference type="CDD" id="cd03586">
    <property type="entry name" value="PolY_Pol_IV_kappa"/>
    <property type="match status" value="1"/>
</dbReference>
<dbReference type="Pfam" id="PF21999">
    <property type="entry name" value="IMS_HHH_1"/>
    <property type="match status" value="1"/>
</dbReference>
<dbReference type="Gene3D" id="3.30.1490.100">
    <property type="entry name" value="DNA polymerase, Y-family, little finger domain"/>
    <property type="match status" value="1"/>
</dbReference>
<evidence type="ECO:0000256" key="1">
    <source>
        <dbReference type="ARBA" id="ARBA00004496"/>
    </source>
</evidence>
<dbReference type="GO" id="GO:0005829">
    <property type="term" value="C:cytosol"/>
    <property type="evidence" value="ECO:0007669"/>
    <property type="project" value="TreeGrafter"/>
</dbReference>
<keyword evidence="13 15" id="KW-0234">DNA repair</keyword>
<dbReference type="GO" id="GO:0003684">
    <property type="term" value="F:damaged DNA binding"/>
    <property type="evidence" value="ECO:0007669"/>
    <property type="project" value="InterPro"/>
</dbReference>
<comment type="caution">
    <text evidence="17">The sequence shown here is derived from an EMBL/GenBank/DDBJ whole genome shotgun (WGS) entry which is preliminary data.</text>
</comment>
<dbReference type="GO" id="GO:0003887">
    <property type="term" value="F:DNA-directed DNA polymerase activity"/>
    <property type="evidence" value="ECO:0007669"/>
    <property type="project" value="UniProtKB-UniRule"/>
</dbReference>
<feature type="active site" evidence="15">
    <location>
        <position position="106"/>
    </location>
</feature>
<feature type="site" description="Substrate discrimination" evidence="15">
    <location>
        <position position="15"/>
    </location>
</feature>
<keyword evidence="3 15" id="KW-0515">Mutator protein</keyword>
<evidence type="ECO:0000259" key="16">
    <source>
        <dbReference type="PROSITE" id="PS50173"/>
    </source>
</evidence>
<dbReference type="GO" id="GO:0006261">
    <property type="term" value="P:DNA-templated DNA replication"/>
    <property type="evidence" value="ECO:0007669"/>
    <property type="project" value="UniProtKB-UniRule"/>
</dbReference>
<dbReference type="PANTHER" id="PTHR11076:SF33">
    <property type="entry name" value="DNA POLYMERASE KAPPA"/>
    <property type="match status" value="1"/>
</dbReference>
<dbReference type="InterPro" id="IPR053848">
    <property type="entry name" value="IMS_HHH_1"/>
</dbReference>
<evidence type="ECO:0000313" key="18">
    <source>
        <dbReference type="Proteomes" id="UP000196531"/>
    </source>
</evidence>
<evidence type="ECO:0000256" key="13">
    <source>
        <dbReference type="ARBA" id="ARBA00023204"/>
    </source>
</evidence>
<evidence type="ECO:0000256" key="5">
    <source>
        <dbReference type="ARBA" id="ARBA00022679"/>
    </source>
</evidence>
<feature type="binding site" evidence="15">
    <location>
        <position position="10"/>
    </location>
    <ligand>
        <name>Mg(2+)</name>
        <dbReference type="ChEBI" id="CHEBI:18420"/>
    </ligand>
</feature>
<dbReference type="EC" id="2.7.7.7" evidence="15"/>
<proteinExistence type="inferred from homology"/>
<dbReference type="GO" id="GO:0000287">
    <property type="term" value="F:magnesium ion binding"/>
    <property type="evidence" value="ECO:0007669"/>
    <property type="project" value="UniProtKB-UniRule"/>
</dbReference>
<evidence type="ECO:0000256" key="2">
    <source>
        <dbReference type="ARBA" id="ARBA00010945"/>
    </source>
</evidence>
<dbReference type="NCBIfam" id="NF002677">
    <property type="entry name" value="PRK02406.1"/>
    <property type="match status" value="1"/>
</dbReference>
<dbReference type="InterPro" id="IPR043502">
    <property type="entry name" value="DNA/RNA_pol_sf"/>
</dbReference>
<dbReference type="Gene3D" id="1.10.150.20">
    <property type="entry name" value="5' to 3' exonuclease, C-terminal subdomain"/>
    <property type="match status" value="1"/>
</dbReference>
<comment type="subunit">
    <text evidence="15">Monomer.</text>
</comment>
<dbReference type="InterPro" id="IPR050116">
    <property type="entry name" value="DNA_polymerase-Y"/>
</dbReference>
<comment type="catalytic activity">
    <reaction evidence="14 15">
        <text>DNA(n) + a 2'-deoxyribonucleoside 5'-triphosphate = DNA(n+1) + diphosphate</text>
        <dbReference type="Rhea" id="RHEA:22508"/>
        <dbReference type="Rhea" id="RHEA-COMP:17339"/>
        <dbReference type="Rhea" id="RHEA-COMP:17340"/>
        <dbReference type="ChEBI" id="CHEBI:33019"/>
        <dbReference type="ChEBI" id="CHEBI:61560"/>
        <dbReference type="ChEBI" id="CHEBI:173112"/>
        <dbReference type="EC" id="2.7.7.7"/>
    </reaction>
</comment>
<keyword evidence="12 15" id="KW-0238">DNA-binding</keyword>
<keyword evidence="11 15" id="KW-0239">DNA-directed DNA polymerase</keyword>
<evidence type="ECO:0000256" key="4">
    <source>
        <dbReference type="ARBA" id="ARBA00022490"/>
    </source>
</evidence>
<dbReference type="GO" id="GO:0009432">
    <property type="term" value="P:SOS response"/>
    <property type="evidence" value="ECO:0007669"/>
    <property type="project" value="TreeGrafter"/>
</dbReference>
<evidence type="ECO:0000256" key="10">
    <source>
        <dbReference type="ARBA" id="ARBA00022842"/>
    </source>
</evidence>
<dbReference type="AlphaFoldDB" id="A0A1Y5F325"/>
<keyword evidence="7 15" id="KW-0235">DNA replication</keyword>
<comment type="subcellular location">
    <subcellularLocation>
        <location evidence="1 15">Cytoplasm</location>
    </subcellularLocation>
</comment>
<dbReference type="PROSITE" id="PS50173">
    <property type="entry name" value="UMUC"/>
    <property type="match status" value="1"/>
</dbReference>
<accession>A0A1Y5F325</accession>
<evidence type="ECO:0000256" key="11">
    <source>
        <dbReference type="ARBA" id="ARBA00022932"/>
    </source>
</evidence>
<keyword evidence="6 15" id="KW-0548">Nucleotidyltransferase</keyword>
<organism evidence="17 18">
    <name type="scientific">Halobacteriovorax marinus</name>
    <dbReference type="NCBI Taxonomy" id="97084"/>
    <lineage>
        <taxon>Bacteria</taxon>
        <taxon>Pseudomonadati</taxon>
        <taxon>Bdellovibrionota</taxon>
        <taxon>Bacteriovoracia</taxon>
        <taxon>Bacteriovoracales</taxon>
        <taxon>Halobacteriovoraceae</taxon>
        <taxon>Halobacteriovorax</taxon>
    </lineage>
</organism>
<keyword evidence="5 15" id="KW-0808">Transferase</keyword>
<gene>
    <name evidence="15" type="primary">dinB</name>
    <name evidence="17" type="ORF">A9Q84_18325</name>
</gene>
<dbReference type="InterPro" id="IPR043128">
    <property type="entry name" value="Rev_trsase/Diguanyl_cyclase"/>
</dbReference>
<dbReference type="HAMAP" id="MF_01113">
    <property type="entry name" value="DNApol_IV"/>
    <property type="match status" value="1"/>
</dbReference>
<dbReference type="Gene3D" id="3.40.1170.60">
    <property type="match status" value="1"/>
</dbReference>
<evidence type="ECO:0000256" key="15">
    <source>
        <dbReference type="HAMAP-Rule" id="MF_01113"/>
    </source>
</evidence>
<dbReference type="PANTHER" id="PTHR11076">
    <property type="entry name" value="DNA REPAIR POLYMERASE UMUC / TRANSFERASE FAMILY MEMBER"/>
    <property type="match status" value="1"/>
</dbReference>
<dbReference type="SUPFAM" id="SSF100879">
    <property type="entry name" value="Lesion bypass DNA polymerase (Y-family), little finger domain"/>
    <property type="match status" value="1"/>
</dbReference>
<dbReference type="InterPro" id="IPR017961">
    <property type="entry name" value="DNA_pol_Y-fam_little_finger"/>
</dbReference>
<evidence type="ECO:0000256" key="14">
    <source>
        <dbReference type="ARBA" id="ARBA00049244"/>
    </source>
</evidence>
<dbReference type="InterPro" id="IPR036775">
    <property type="entry name" value="DNA_pol_Y-fam_lit_finger_sf"/>
</dbReference>
<dbReference type="Gene3D" id="3.30.70.270">
    <property type="match status" value="1"/>
</dbReference>
<evidence type="ECO:0000256" key="9">
    <source>
        <dbReference type="ARBA" id="ARBA00022763"/>
    </source>
</evidence>
<evidence type="ECO:0000256" key="3">
    <source>
        <dbReference type="ARBA" id="ARBA00022457"/>
    </source>
</evidence>
<dbReference type="InterPro" id="IPR022880">
    <property type="entry name" value="DNApol_IV"/>
</dbReference>
<feature type="binding site" evidence="15">
    <location>
        <position position="105"/>
    </location>
    <ligand>
        <name>Mg(2+)</name>
        <dbReference type="ChEBI" id="CHEBI:18420"/>
    </ligand>
</feature>
<sequence length="369" mass="41971">MSQRKIIHIDMDCFYAAVEMRDDPSLRGIPIAIGGPPNSRSVLCTSNYEARKFGVRAAMPSGLAMMKCPKLLILPPNFKKYKEASEAIHEVFAKYTDLVEPLSLDEAFLDVTDTELCQRSATLMAKEIQQNIFNKTGLTASAGVAPNKFLAKIASDWRKPSGLFVITPADIDEFVKDLDIKKIPGIGKVSAEKLNQLGIKTCLDAQAWSYEKLEMCFGKMGRGLYDKCRGIDHREVVPDYDRKSLSVEHTFLEDIPFVNGCLDQIPDLSKELLRRLKNYQNKHGTEKKISKAFIKMKFHDFQTVTVEKKREDEFYKELWLDNELSDEFSKHLEDLTKIAYERGNRAVRLIGVGVRLDHQDFGPKQLKLI</sequence>
<evidence type="ECO:0000256" key="6">
    <source>
        <dbReference type="ARBA" id="ARBA00022695"/>
    </source>
</evidence>
<comment type="cofactor">
    <cofactor evidence="15">
        <name>Mg(2+)</name>
        <dbReference type="ChEBI" id="CHEBI:18420"/>
    </cofactor>
    <text evidence="15">Binds 2 magnesium ions per subunit.</text>
</comment>
<keyword evidence="10 15" id="KW-0460">Magnesium</keyword>
<keyword evidence="8 15" id="KW-0479">Metal-binding</keyword>
<evidence type="ECO:0000256" key="12">
    <source>
        <dbReference type="ARBA" id="ARBA00023125"/>
    </source>
</evidence>